<keyword evidence="3" id="KW-0238">DNA-binding</keyword>
<feature type="compositionally biased region" description="Polar residues" evidence="6">
    <location>
        <begin position="1827"/>
        <end position="1839"/>
    </location>
</feature>
<dbReference type="KEGG" id="pyo:PY17X_1417400"/>
<feature type="domain" description="AP2/ERF" evidence="7">
    <location>
        <begin position="1160"/>
        <end position="1211"/>
    </location>
</feature>
<feature type="region of interest" description="Disordered" evidence="6">
    <location>
        <begin position="1507"/>
        <end position="1530"/>
    </location>
</feature>
<keyword evidence="2" id="KW-0805">Transcription regulation</keyword>
<dbReference type="GO" id="GO:0003677">
    <property type="term" value="F:DNA binding"/>
    <property type="evidence" value="ECO:0007669"/>
    <property type="project" value="UniProtKB-KW"/>
</dbReference>
<dbReference type="InterPro" id="IPR001471">
    <property type="entry name" value="AP2/ERF_dom"/>
</dbReference>
<evidence type="ECO:0000313" key="11">
    <source>
        <dbReference type="Proteomes" id="UP000072904"/>
    </source>
</evidence>
<feature type="compositionally biased region" description="Polar residues" evidence="6">
    <location>
        <begin position="1507"/>
        <end position="1525"/>
    </location>
</feature>
<dbReference type="Gene3D" id="1.20.5.2050">
    <property type="match status" value="1"/>
</dbReference>
<evidence type="ECO:0000313" key="10">
    <source>
        <dbReference type="Proteomes" id="UP000072874"/>
    </source>
</evidence>
<feature type="region of interest" description="Disordered" evidence="6">
    <location>
        <begin position="1264"/>
        <end position="1287"/>
    </location>
</feature>
<dbReference type="Pfam" id="PF00847">
    <property type="entry name" value="AP2"/>
    <property type="match status" value="1"/>
</dbReference>
<keyword evidence="4" id="KW-0804">Transcription</keyword>
<feature type="region of interest" description="Disordered" evidence="6">
    <location>
        <begin position="1337"/>
        <end position="1377"/>
    </location>
</feature>
<feature type="region of interest" description="Disordered" evidence="6">
    <location>
        <begin position="315"/>
        <end position="344"/>
    </location>
</feature>
<accession>A0A078KF30</accession>
<dbReference type="OrthoDB" id="384106at2759"/>
<evidence type="ECO:0000256" key="5">
    <source>
        <dbReference type="ARBA" id="ARBA00023242"/>
    </source>
</evidence>
<evidence type="ECO:0000313" key="9">
    <source>
        <dbReference type="EMBL" id="VTZ81488.1"/>
    </source>
</evidence>
<dbReference type="Proteomes" id="UP000072874">
    <property type="component" value="Chromosome 14"/>
</dbReference>
<feature type="region of interest" description="Disordered" evidence="6">
    <location>
        <begin position="1817"/>
        <end position="1840"/>
    </location>
</feature>
<comment type="subcellular location">
    <subcellularLocation>
        <location evidence="1">Nucleus</location>
    </subcellularLocation>
</comment>
<feature type="compositionally biased region" description="Basic and acidic residues" evidence="6">
    <location>
        <begin position="1233"/>
        <end position="1245"/>
    </location>
</feature>
<protein>
    <submittedName>
        <fullName evidence="9">AP2 domain transcription factor AP2-G3</fullName>
    </submittedName>
    <submittedName>
        <fullName evidence="8">Transcription factor with AP2 domain(S), putative</fullName>
    </submittedName>
</protein>
<dbReference type="RefSeq" id="XP_728013.2">
    <property type="nucleotide sequence ID" value="XM_722920.2"/>
</dbReference>
<dbReference type="OMA" id="NNERASH"/>
<evidence type="ECO:0000256" key="4">
    <source>
        <dbReference type="ARBA" id="ARBA00023163"/>
    </source>
</evidence>
<reference evidence="8" key="3">
    <citation type="submission" date="2014-05" db="EMBL/GenBank/DDBJ databases">
        <authorList>
            <person name="Aslett A.Martin."/>
            <person name="De Silva Nishadi"/>
        </authorList>
    </citation>
    <scope>NUCLEOTIDE SEQUENCE</scope>
    <source>
        <strain evidence="8">YM</strain>
    </source>
</reference>
<feature type="compositionally biased region" description="Polar residues" evidence="6">
    <location>
        <begin position="1269"/>
        <end position="1279"/>
    </location>
</feature>
<evidence type="ECO:0000256" key="6">
    <source>
        <dbReference type="SAM" id="MobiDB-lite"/>
    </source>
</evidence>
<reference evidence="10 11" key="1">
    <citation type="journal article" date="2014" name="BMC Biol.">
        <title>A comprehensive evaluation of rodent malaria parasite genomes and gene expression.</title>
        <authorList>
            <person name="Otto T.D."/>
            <person name="Bohme U."/>
            <person name="Jackson A.P."/>
            <person name="Hunt M."/>
            <person name="Franke-Fayard B."/>
            <person name="Hoeijmakers W.A."/>
            <person name="Religa A.A."/>
            <person name="Robertson L."/>
            <person name="Sanders M."/>
            <person name="Ogun S.A."/>
            <person name="Cunningham D."/>
            <person name="Erhart A."/>
            <person name="Billker O."/>
            <person name="Khan S.M."/>
            <person name="Stunnenberg H.G."/>
            <person name="Langhorne J."/>
            <person name="Holder A.A."/>
            <person name="Waters A.P."/>
            <person name="Newbold C.I."/>
            <person name="Pain A."/>
            <person name="Berriman M."/>
            <person name="Janse C.J."/>
        </authorList>
    </citation>
    <scope>NUCLEOTIDE SEQUENCE [LARGE SCALE GENOMIC DNA]</scope>
    <source>
        <strain evidence="9 10">17X</strain>
        <strain evidence="8 11">YM</strain>
    </source>
</reference>
<feature type="compositionally biased region" description="Polar residues" evidence="6">
    <location>
        <begin position="1337"/>
        <end position="1359"/>
    </location>
</feature>
<evidence type="ECO:0000256" key="2">
    <source>
        <dbReference type="ARBA" id="ARBA00023015"/>
    </source>
</evidence>
<proteinExistence type="predicted"/>
<dbReference type="GO" id="GO:0003700">
    <property type="term" value="F:DNA-binding transcription factor activity"/>
    <property type="evidence" value="ECO:0007669"/>
    <property type="project" value="InterPro"/>
</dbReference>
<reference evidence="9" key="2">
    <citation type="submission" date="2014-05" db="EMBL/GenBank/DDBJ databases">
        <authorList>
            <person name="Aslett M.A."/>
            <person name="De Silva N."/>
        </authorList>
    </citation>
    <scope>NUCLEOTIDE SEQUENCE</scope>
    <source>
        <strain evidence="9">17X</strain>
    </source>
</reference>
<dbReference type="VEuPathDB" id="PlasmoDB:PY17X_1417400"/>
<evidence type="ECO:0000313" key="8">
    <source>
        <dbReference type="EMBL" id="CDU20527.1"/>
    </source>
</evidence>
<sequence length="2502" mass="286445">MNKRGNYPQINDEMKCIENENMDCKLNNEHNTNYNNSQINSYNNNNNNNYSGVHENNELTNSNLCLNSNILQHNYYNNKIKDSERYYKNRILIDHKNNMNNSEINEYNCDNEKYREKMYSNSTINIGNYRNYINKDNCDYNINMYNNTNKIANTNIHILNETNKNSNYQNNSKNHKIYTECDNEHISGENNYTKYINSIINNGNIGDATKNNFPASNNNTSSNFNDQCNDIKNKNNSSNNFQQYNNSIVYGQNMSNKDNTNNNQYYEYVNHNFNMGPPNGTTNYLDNGINRNSNNNNNIKENYLLRNNMINSLEGQRYNTNDSGNNNYKENSFNNHNYPNYSGEYNDNYRNEDRNTNGWNYNTYYNNNCNNPIGEDSDSNLGNNSDNNICNNTVTNSNNNNTVNIMISNSNTGDNNINDHVNNNVDTVLYKYNIKNNTDHIILSTDNEKGRFDSNNNIYMNNNYLNVDQCYANDTINRKNTNRCTNTSINIDSSNPTIATSSIYDDNTISNSSFSNKTIGNNNYMFNVTTQNCDMINSNITTKYDTSFLSNFEQDDNECNTENDIDIDTVSDDYYNKTNYRYENINQGNSNNNAFDVRDSGGSIANLASINDSDLFNQYNNLGLNGIVNKFSGNTNINRQISRANSNCSNKKYSNSIPKNNEITMLSDQTVGSYKQYPENKNFIYSDTNMCNNIENSRNAQDYENKLNGLNTQGVEITDIRKDGDNINTKNVKYNKYQKNDKLSINSISNNSSNNYIPSKNNNPSNYILDNYNLNESCNILNNNGNITSLVNISSSTDKLHNYNYNSIHNINMKDSNINMGHLEKYSINVVNNILIANPKEYKNSTQIENIENTQLLYNDGNNSDAMSATRCSNNNNVTNYRKINNNIIFDHNTNIGTKEGTYRICKNMNKNSVSGSICNQLYDKISESNNLSNYNVKNENIDNIAFLLNLNNQKNNRLSNNSKNYNDMNVVTNGEHDTHYINSVNNMKNITTKYYSNTKKNINSENTYDYLTNQPYDANICTPGGSNNNINRDNNIYNGYGNKNNNDYTQWALNSRHMGSEENKSSINMSHGYNPNSYLVDNNNNMVHSNSRNANKSLPTLCDNNMYNNYMPLKKYYENNYNGKNNNIRNNPNVCTDNSNDIDSDIANDMNNLNMLIIPKIKGVRFDKSGRRWVASWSQNGNQKRQYFPIKKFGKAQAKYLAIYARIKAVKCMQKKTNKNPENKRSYSKKLTNKDKTKQEKDETQNMEYFNDTGEDYIDKFVPDENNLCHNGSESSANKTDELYNDSEDENYTKSFSRYMTGDNYKLLPNGTPNTTEFNNYMNGHNKTENNLHTLSRDINQNDNPTINTNIENGDNTDSNSNSSSEVDGKQSCSGEKTNLNSYIQEAGNIQMKQYVHNINNGVNNPGGSYNFNMNDNSLSEEKKDQIYGVQENTTNIEISHSNLTNELKDNHNNTIQFGKYPNMASNNNDITSNQFVNNTNLKNDNENIETCENSENNIQNSLESINNTNSYSSEPSNTNNDQTGKGGDLLLQINGEINSNGQMVIQNEESSNTTIKNDENVSEKNDKGFYDPNLVTNNVNDNNINEKLKKIILLIERLNGKNMKIIKNPNEKVNIQFIENDVTINNQNDITINNQNDNYINNIHQINMLNFNDKLLLLKMLNEYYMKGNYLKNNTSNDLADNKEENELANINQNFEPVEDQNTNTNHVDNVNISNQDDDDDDDNNNLISDKLEKEIHSTSKKHTNERTYDNYADINNKKVKTSYEDIGNIMISDVDQNDILNDKEKTNDITKSDESSNNDLLNCGELQNNEVTNEMNKNKTNTNDSNETDNGSTDTELLSGVKNGIVTKLNDTISCKSNNQVESKEDLKKNITEKEENTVIFKTNNQNIGDEEQQNDSYNVNSLNVKNNQENIITTNDDAATISTSTASIKKICNNEENINNKNNDKNEICDPNDLSRDIDCNIPNNSNSDQSNCFFKNYYTYENPNNVNNIGLNSNNNYEYNCNNSVNYQVDDNVNNNCEENDGEDTDENHKNTKKVESLSSCPNTVINGLCDKMPQINNVTSKELQVHDYTKQIPFNNNSLKHNNSYQDFSITSENANINSKKFIPYNIGNKTNLTTASISTTHEPTDTSTIASPQRSHPNDHLICELNHEQNMNDTKIDTNYSEGNKPNFIKNVLHINTGNDNLINDTNELENDINDDAINETDETTNIDEINNSRDYCNDLDKNKIDHSQYKQYTEHVENNDKGHIIHAFPQYSFGNHYDNRNNLSKIIPTSEKGHNNGYPIIVDTKNGLPNTNNMDNINDTSTNLSSNENTANYVNINKEYKNVHISELSDIDRNRMSNTQYLIRNEYDNFYSKNDLFYDPNYSTLNKNTDSNNSHIIEKGNNILLQNGFNVDMNIPYMNLTNLPSSDIVNKQICIEEDQKNDLSFLNTQLFNYKHNMGIMQNAINPNNDHENVQHTGDNNGTLYNTRNNNTNNISDNAYNIPTNNTPYISQMEI</sequence>
<reference evidence="9" key="4">
    <citation type="submission" date="2019-05" db="EMBL/GenBank/DDBJ databases">
        <authorList>
            <consortium name="Pathogen Informatics"/>
        </authorList>
    </citation>
    <scope>NUCLEOTIDE SEQUENCE</scope>
    <source>
        <strain evidence="9">17X</strain>
    </source>
</reference>
<evidence type="ECO:0000259" key="7">
    <source>
        <dbReference type="Pfam" id="PF00847"/>
    </source>
</evidence>
<dbReference type="VEuPathDB" id="PlasmoDB:PYYM_1419200"/>
<dbReference type="Proteomes" id="UP000072904">
    <property type="component" value="Chromosome 14"/>
</dbReference>
<feature type="region of interest" description="Disordered" evidence="6">
    <location>
        <begin position="1551"/>
        <end position="1573"/>
    </location>
</feature>
<organism evidence="8 11">
    <name type="scientific">Plasmodium yoelii</name>
    <dbReference type="NCBI Taxonomy" id="5861"/>
    <lineage>
        <taxon>Eukaryota</taxon>
        <taxon>Sar</taxon>
        <taxon>Alveolata</taxon>
        <taxon>Apicomplexa</taxon>
        <taxon>Aconoidasida</taxon>
        <taxon>Haemosporida</taxon>
        <taxon>Plasmodiidae</taxon>
        <taxon>Plasmodium</taxon>
        <taxon>Plasmodium (Vinckeia)</taxon>
    </lineage>
</organism>
<feature type="region of interest" description="Disordered" evidence="6">
    <location>
        <begin position="1698"/>
        <end position="1745"/>
    </location>
</feature>
<dbReference type="EMBL" id="LM993668">
    <property type="protein sequence ID" value="VTZ81488.1"/>
    <property type="molecule type" value="Genomic_DNA"/>
</dbReference>
<dbReference type="GeneID" id="3800222"/>
<dbReference type="EMBL" id="LK934642">
    <property type="protein sequence ID" value="CDU20527.1"/>
    <property type="molecule type" value="Genomic_DNA"/>
</dbReference>
<feature type="compositionally biased region" description="Polar residues" evidence="6">
    <location>
        <begin position="1698"/>
        <end position="1709"/>
    </location>
</feature>
<name>A0A078KF30_PLAYE</name>
<feature type="compositionally biased region" description="Low complexity" evidence="6">
    <location>
        <begin position="1817"/>
        <end position="1826"/>
    </location>
</feature>
<feature type="region of interest" description="Disordered" evidence="6">
    <location>
        <begin position="1216"/>
        <end position="1248"/>
    </location>
</feature>
<feature type="compositionally biased region" description="Basic and acidic residues" evidence="6">
    <location>
        <begin position="1732"/>
        <end position="1745"/>
    </location>
</feature>
<evidence type="ECO:0000256" key="1">
    <source>
        <dbReference type="ARBA" id="ARBA00004123"/>
    </source>
</evidence>
<feature type="compositionally biased region" description="Basic and acidic residues" evidence="6">
    <location>
        <begin position="1558"/>
        <end position="1571"/>
    </location>
</feature>
<dbReference type="VEuPathDB" id="PlasmoDB:PY07205"/>
<evidence type="ECO:0000256" key="3">
    <source>
        <dbReference type="ARBA" id="ARBA00023125"/>
    </source>
</evidence>
<dbReference type="VEuPathDB" id="PlasmoDB:Py17XNL_001401023"/>
<gene>
    <name evidence="9" type="ORF">PY17X_1417400</name>
    <name evidence="8" type="ORF">PYYM_1419200</name>
</gene>
<dbReference type="GO" id="GO:0005634">
    <property type="term" value="C:nucleus"/>
    <property type="evidence" value="ECO:0007669"/>
    <property type="project" value="UniProtKB-SubCell"/>
</dbReference>
<keyword evidence="5" id="KW-0539">Nucleus</keyword>